<feature type="transmembrane region" description="Helical" evidence="7">
    <location>
        <begin position="17"/>
        <end position="37"/>
    </location>
</feature>
<evidence type="ECO:0000256" key="6">
    <source>
        <dbReference type="ARBA" id="ARBA00023136"/>
    </source>
</evidence>
<keyword evidence="5" id="KW-0443">Lipid metabolism</keyword>
<comment type="subcellular location">
    <subcellularLocation>
        <location evidence="1">Endomembrane system</location>
        <topology evidence="1">Multi-pass membrane protein</topology>
    </subcellularLocation>
</comment>
<evidence type="ECO:0000256" key="7">
    <source>
        <dbReference type="SAM" id="Phobius"/>
    </source>
</evidence>
<keyword evidence="6 7" id="KW-0472">Membrane</keyword>
<dbReference type="PANTHER" id="PTHR21624">
    <property type="entry name" value="STEROL DESATURASE-RELATED PROTEIN"/>
    <property type="match status" value="1"/>
</dbReference>
<feature type="transmembrane region" description="Helical" evidence="7">
    <location>
        <begin position="49"/>
        <end position="70"/>
    </location>
</feature>
<protein>
    <submittedName>
        <fullName evidence="9">Sterol desaturase family protein</fullName>
    </submittedName>
</protein>
<sequence length="271" mass="31570">MNALITYFQNISSLHRALILAGGITLFWLLESGIPLFRFGYNKWKHAGVNFFFTATTIAVNFVFAILIVLSSDWVVQNNFGILQWISLPVWLEMILGLLLLDLIGAYIIHLLEHKIKWLWKFHMVHHADIYVDTTTANRHHPGESVFRAVFTIAAVWLSGAPIWLVMMYQSVSVVLSQFNHANIHMPMWLDNMLRVVFVTPNMHRIHHHYMRPQTDSNYSNIFSFWDRLFGTYNNTPMKDIRYGLDVLEGRNNNIGSMLKVPFDKNIQTDY</sequence>
<dbReference type="AlphaFoldDB" id="A0A931GU88"/>
<feature type="domain" description="Fatty acid hydroxylase" evidence="8">
    <location>
        <begin position="96"/>
        <end position="232"/>
    </location>
</feature>
<dbReference type="Pfam" id="PF04116">
    <property type="entry name" value="FA_hydroxylase"/>
    <property type="match status" value="1"/>
</dbReference>
<dbReference type="Proteomes" id="UP000628448">
    <property type="component" value="Unassembled WGS sequence"/>
</dbReference>
<evidence type="ECO:0000256" key="2">
    <source>
        <dbReference type="ARBA" id="ARBA00022692"/>
    </source>
</evidence>
<dbReference type="InterPro" id="IPR051689">
    <property type="entry name" value="Sterol_desaturase/TMEM195"/>
</dbReference>
<dbReference type="RefSeq" id="WP_196989198.1">
    <property type="nucleotide sequence ID" value="NZ_JADWYR010000001.1"/>
</dbReference>
<name>A0A931GU88_9BACT</name>
<proteinExistence type="predicted"/>
<evidence type="ECO:0000256" key="5">
    <source>
        <dbReference type="ARBA" id="ARBA00023098"/>
    </source>
</evidence>
<evidence type="ECO:0000259" key="8">
    <source>
        <dbReference type="Pfam" id="PF04116"/>
    </source>
</evidence>
<evidence type="ECO:0000256" key="1">
    <source>
        <dbReference type="ARBA" id="ARBA00004127"/>
    </source>
</evidence>
<evidence type="ECO:0000313" key="10">
    <source>
        <dbReference type="Proteomes" id="UP000628448"/>
    </source>
</evidence>
<reference evidence="9" key="1">
    <citation type="submission" date="2020-11" db="EMBL/GenBank/DDBJ databases">
        <title>Bacterial whole genome sequence for Panacibacter sp. DH6.</title>
        <authorList>
            <person name="Le V."/>
            <person name="Ko S."/>
            <person name="Ahn C.-Y."/>
            <person name="Oh H.-M."/>
        </authorList>
    </citation>
    <scope>NUCLEOTIDE SEQUENCE</scope>
    <source>
        <strain evidence="9">DH6</strain>
    </source>
</reference>
<dbReference type="InterPro" id="IPR006694">
    <property type="entry name" value="Fatty_acid_hydroxylase"/>
</dbReference>
<dbReference type="GO" id="GO:0006643">
    <property type="term" value="P:membrane lipid metabolic process"/>
    <property type="evidence" value="ECO:0007669"/>
    <property type="project" value="TreeGrafter"/>
</dbReference>
<dbReference type="GO" id="GO:0012505">
    <property type="term" value="C:endomembrane system"/>
    <property type="evidence" value="ECO:0007669"/>
    <property type="project" value="UniProtKB-SubCell"/>
</dbReference>
<dbReference type="GO" id="GO:0050479">
    <property type="term" value="F:glyceryl-ether monooxygenase activity"/>
    <property type="evidence" value="ECO:0007669"/>
    <property type="project" value="TreeGrafter"/>
</dbReference>
<keyword evidence="2 7" id="KW-0812">Transmembrane</keyword>
<evidence type="ECO:0000313" key="9">
    <source>
        <dbReference type="EMBL" id="MBG9375130.1"/>
    </source>
</evidence>
<dbReference type="GO" id="GO:0016020">
    <property type="term" value="C:membrane"/>
    <property type="evidence" value="ECO:0007669"/>
    <property type="project" value="GOC"/>
</dbReference>
<dbReference type="GO" id="GO:0005506">
    <property type="term" value="F:iron ion binding"/>
    <property type="evidence" value="ECO:0007669"/>
    <property type="project" value="InterPro"/>
</dbReference>
<keyword evidence="10" id="KW-1185">Reference proteome</keyword>
<evidence type="ECO:0000256" key="3">
    <source>
        <dbReference type="ARBA" id="ARBA00022989"/>
    </source>
</evidence>
<dbReference type="GO" id="GO:0008610">
    <property type="term" value="P:lipid biosynthetic process"/>
    <property type="evidence" value="ECO:0007669"/>
    <property type="project" value="InterPro"/>
</dbReference>
<dbReference type="PANTHER" id="PTHR21624:SF1">
    <property type="entry name" value="ALKYLGLYCEROL MONOOXYGENASE"/>
    <property type="match status" value="1"/>
</dbReference>
<feature type="transmembrane region" description="Helical" evidence="7">
    <location>
        <begin position="90"/>
        <end position="112"/>
    </location>
</feature>
<comment type="caution">
    <text evidence="9">The sequence shown here is derived from an EMBL/GenBank/DDBJ whole genome shotgun (WGS) entry which is preliminary data.</text>
</comment>
<accession>A0A931GU88</accession>
<evidence type="ECO:0000256" key="4">
    <source>
        <dbReference type="ARBA" id="ARBA00023002"/>
    </source>
</evidence>
<keyword evidence="4" id="KW-0560">Oxidoreductase</keyword>
<dbReference type="EMBL" id="JADWYR010000001">
    <property type="protein sequence ID" value="MBG9375130.1"/>
    <property type="molecule type" value="Genomic_DNA"/>
</dbReference>
<gene>
    <name evidence="9" type="ORF">I5907_02740</name>
</gene>
<keyword evidence="3 7" id="KW-1133">Transmembrane helix</keyword>
<organism evidence="9 10">
    <name type="scientific">Panacibacter microcysteis</name>
    <dbReference type="NCBI Taxonomy" id="2793269"/>
    <lineage>
        <taxon>Bacteria</taxon>
        <taxon>Pseudomonadati</taxon>
        <taxon>Bacteroidota</taxon>
        <taxon>Chitinophagia</taxon>
        <taxon>Chitinophagales</taxon>
        <taxon>Chitinophagaceae</taxon>
        <taxon>Panacibacter</taxon>
    </lineage>
</organism>
<feature type="transmembrane region" description="Helical" evidence="7">
    <location>
        <begin position="149"/>
        <end position="169"/>
    </location>
</feature>